<reference evidence="1" key="1">
    <citation type="submission" date="2021-06" db="EMBL/GenBank/DDBJ databases">
        <title>Parelaphostrongylus tenuis whole genome reference sequence.</title>
        <authorList>
            <person name="Garwood T.J."/>
            <person name="Larsen P.A."/>
            <person name="Fountain-Jones N.M."/>
            <person name="Garbe J.R."/>
            <person name="Macchietto M.G."/>
            <person name="Kania S.A."/>
            <person name="Gerhold R.W."/>
            <person name="Richards J.E."/>
            <person name="Wolf T.M."/>
        </authorList>
    </citation>
    <scope>NUCLEOTIDE SEQUENCE</scope>
    <source>
        <strain evidence="1">MNPRO001-30</strain>
        <tissue evidence="1">Meninges</tissue>
    </source>
</reference>
<organism evidence="1 2">
    <name type="scientific">Parelaphostrongylus tenuis</name>
    <name type="common">Meningeal worm</name>
    <dbReference type="NCBI Taxonomy" id="148309"/>
    <lineage>
        <taxon>Eukaryota</taxon>
        <taxon>Metazoa</taxon>
        <taxon>Ecdysozoa</taxon>
        <taxon>Nematoda</taxon>
        <taxon>Chromadorea</taxon>
        <taxon>Rhabditida</taxon>
        <taxon>Rhabditina</taxon>
        <taxon>Rhabditomorpha</taxon>
        <taxon>Strongyloidea</taxon>
        <taxon>Metastrongylidae</taxon>
        <taxon>Parelaphostrongylus</taxon>
    </lineage>
</organism>
<dbReference type="AlphaFoldDB" id="A0AAD5MCQ5"/>
<feature type="non-terminal residue" evidence="1">
    <location>
        <position position="109"/>
    </location>
</feature>
<comment type="caution">
    <text evidence="1">The sequence shown here is derived from an EMBL/GenBank/DDBJ whole genome shotgun (WGS) entry which is preliminary data.</text>
</comment>
<sequence>MGESNLSSFLTQCCRGVCGTVVEGALQHTRRGHWFNTPALAHQNFYFLEAANLMLDLFGNDLCSSHLMPSNGNTTEVSEEVHCPRCNYVMKLFIRKRNYKGGIHDHPTY</sequence>
<accession>A0AAD5MCQ5</accession>
<dbReference type="Proteomes" id="UP001196413">
    <property type="component" value="Unassembled WGS sequence"/>
</dbReference>
<proteinExistence type="predicted"/>
<evidence type="ECO:0000313" key="1">
    <source>
        <dbReference type="EMBL" id="KAJ1353823.1"/>
    </source>
</evidence>
<gene>
    <name evidence="1" type="ORF">KIN20_010584</name>
</gene>
<keyword evidence="2" id="KW-1185">Reference proteome</keyword>
<name>A0AAD5MCQ5_PARTN</name>
<protein>
    <submittedName>
        <fullName evidence="1">Uncharacterized protein</fullName>
    </submittedName>
</protein>
<evidence type="ECO:0000313" key="2">
    <source>
        <dbReference type="Proteomes" id="UP001196413"/>
    </source>
</evidence>
<dbReference type="EMBL" id="JAHQIW010001859">
    <property type="protein sequence ID" value="KAJ1353823.1"/>
    <property type="molecule type" value="Genomic_DNA"/>
</dbReference>